<feature type="compositionally biased region" description="Polar residues" evidence="1">
    <location>
        <begin position="75"/>
        <end position="88"/>
    </location>
</feature>
<feature type="compositionally biased region" description="Low complexity" evidence="1">
    <location>
        <begin position="99"/>
        <end position="108"/>
    </location>
</feature>
<organism evidence="2 3">
    <name type="scientific">Brassica napus</name>
    <name type="common">Rape</name>
    <dbReference type="NCBI Taxonomy" id="3708"/>
    <lineage>
        <taxon>Eukaryota</taxon>
        <taxon>Viridiplantae</taxon>
        <taxon>Streptophyta</taxon>
        <taxon>Embryophyta</taxon>
        <taxon>Tracheophyta</taxon>
        <taxon>Spermatophyta</taxon>
        <taxon>Magnoliopsida</taxon>
        <taxon>eudicotyledons</taxon>
        <taxon>Gunneridae</taxon>
        <taxon>Pentapetalae</taxon>
        <taxon>rosids</taxon>
        <taxon>malvids</taxon>
        <taxon>Brassicales</taxon>
        <taxon>Brassicaceae</taxon>
        <taxon>Brassiceae</taxon>
        <taxon>Brassica</taxon>
    </lineage>
</organism>
<feature type="region of interest" description="Disordered" evidence="1">
    <location>
        <begin position="1"/>
        <end position="32"/>
    </location>
</feature>
<feature type="compositionally biased region" description="Low complexity" evidence="1">
    <location>
        <begin position="1"/>
        <end position="14"/>
    </location>
</feature>
<name>A0ABQ7X297_BRANA</name>
<gene>
    <name evidence="2" type="ORF">HID58_090309</name>
</gene>
<evidence type="ECO:0000313" key="2">
    <source>
        <dbReference type="EMBL" id="KAH0850060.1"/>
    </source>
</evidence>
<accession>A0ABQ7X297</accession>
<dbReference type="EMBL" id="JAGKQM010002195">
    <property type="protein sequence ID" value="KAH0850060.1"/>
    <property type="molecule type" value="Genomic_DNA"/>
</dbReference>
<evidence type="ECO:0000256" key="1">
    <source>
        <dbReference type="SAM" id="MobiDB-lite"/>
    </source>
</evidence>
<evidence type="ECO:0000313" key="3">
    <source>
        <dbReference type="Proteomes" id="UP000824890"/>
    </source>
</evidence>
<feature type="compositionally biased region" description="Basic and acidic residues" evidence="1">
    <location>
        <begin position="89"/>
        <end position="98"/>
    </location>
</feature>
<keyword evidence="3" id="KW-1185">Reference proteome</keyword>
<comment type="caution">
    <text evidence="2">The sequence shown here is derived from an EMBL/GenBank/DDBJ whole genome shotgun (WGS) entry which is preliminary data.</text>
</comment>
<reference evidence="2 3" key="1">
    <citation type="submission" date="2021-05" db="EMBL/GenBank/DDBJ databases">
        <title>Genome Assembly of Synthetic Allotetraploid Brassica napus Reveals Homoeologous Exchanges between Subgenomes.</title>
        <authorList>
            <person name="Davis J.T."/>
        </authorList>
    </citation>
    <scope>NUCLEOTIDE SEQUENCE [LARGE SCALE GENOMIC DNA]</scope>
    <source>
        <strain evidence="3">cv. Da-Ae</strain>
        <tissue evidence="2">Seedling</tissue>
    </source>
</reference>
<feature type="region of interest" description="Disordered" evidence="1">
    <location>
        <begin position="59"/>
        <end position="125"/>
    </location>
</feature>
<protein>
    <submittedName>
        <fullName evidence="2">Uncharacterized protein</fullName>
    </submittedName>
</protein>
<dbReference type="Proteomes" id="UP000824890">
    <property type="component" value="Unassembled WGS sequence"/>
</dbReference>
<sequence length="125" mass="13631">MNPTNSKESSSTEASESEVEDPSPNAGIIRDTKSLCLDTISEYSDTRSVYSEAPIKKVSASKNSEELVKLRKSPSLGSSTKLRSTGTSPEHKTRKDSRLPLSPMSPLSPRRRRLQTGHASDSELP</sequence>
<proteinExistence type="predicted"/>